<dbReference type="STRING" id="667725.A0A0L0GCG7"/>
<feature type="transmembrane region" description="Helical" evidence="8">
    <location>
        <begin position="73"/>
        <end position="90"/>
    </location>
</feature>
<evidence type="ECO:0008006" key="11">
    <source>
        <dbReference type="Google" id="ProtNLM"/>
    </source>
</evidence>
<dbReference type="InterPro" id="IPR010742">
    <property type="entry name" value="RCAF1"/>
</dbReference>
<dbReference type="GO" id="GO:0005789">
    <property type="term" value="C:endoplasmic reticulum membrane"/>
    <property type="evidence" value="ECO:0007669"/>
    <property type="project" value="UniProtKB-SubCell"/>
</dbReference>
<keyword evidence="10" id="KW-1185">Reference proteome</keyword>
<dbReference type="Pfam" id="PF07019">
    <property type="entry name" value="EMC6"/>
    <property type="match status" value="1"/>
</dbReference>
<evidence type="ECO:0000256" key="1">
    <source>
        <dbReference type="ARBA" id="ARBA00004477"/>
    </source>
</evidence>
<accession>A0A0L0GCG7</accession>
<dbReference type="GO" id="GO:0005739">
    <property type="term" value="C:mitochondrion"/>
    <property type="evidence" value="ECO:0007669"/>
    <property type="project" value="GOC"/>
</dbReference>
<evidence type="ECO:0000256" key="4">
    <source>
        <dbReference type="ARBA" id="ARBA00022824"/>
    </source>
</evidence>
<sequence length="129" mass="13973">MGPKSRRQVTATRSEGPPKLAGKEDSETLSTQLVDDIPDLDEFMDLIFHSRMLLAVVCGLVFGITAMQGSVPIAIYLVTSLVLGLGLPMFRGLNANDFGGEQSFMNEAVAPALGIFFAVWVVTYNIVHQ</sequence>
<evidence type="ECO:0000313" key="10">
    <source>
        <dbReference type="Proteomes" id="UP000054560"/>
    </source>
</evidence>
<dbReference type="PANTHER" id="PTHR12906">
    <property type="entry name" value="PROTEIN C20ORF24 RAB5-INTERACTING PROTEIN"/>
    <property type="match status" value="1"/>
</dbReference>
<comment type="subcellular location">
    <subcellularLocation>
        <location evidence="1">Endoplasmic reticulum membrane</location>
        <topology evidence="1">Multi-pass membrane protein</topology>
    </subcellularLocation>
</comment>
<keyword evidence="3 8" id="KW-0812">Transmembrane</keyword>
<dbReference type="AlphaFoldDB" id="A0A0L0GCG7"/>
<protein>
    <recommendedName>
        <fullName evidence="11">ER membrane protein complex subunit 6</fullName>
    </recommendedName>
</protein>
<name>A0A0L0GCG7_9EUKA</name>
<feature type="region of interest" description="Disordered" evidence="7">
    <location>
        <begin position="1"/>
        <end position="27"/>
    </location>
</feature>
<keyword evidence="4" id="KW-0256">Endoplasmic reticulum</keyword>
<feature type="transmembrane region" description="Helical" evidence="8">
    <location>
        <begin position="46"/>
        <end position="66"/>
    </location>
</feature>
<evidence type="ECO:0000256" key="2">
    <source>
        <dbReference type="ARBA" id="ARBA00009436"/>
    </source>
</evidence>
<reference evidence="9 10" key="1">
    <citation type="submission" date="2011-02" db="EMBL/GenBank/DDBJ databases">
        <title>The Genome Sequence of Sphaeroforma arctica JP610.</title>
        <authorList>
            <consortium name="The Broad Institute Genome Sequencing Platform"/>
            <person name="Russ C."/>
            <person name="Cuomo C."/>
            <person name="Young S.K."/>
            <person name="Zeng Q."/>
            <person name="Gargeya S."/>
            <person name="Alvarado L."/>
            <person name="Berlin A."/>
            <person name="Chapman S.B."/>
            <person name="Chen Z."/>
            <person name="Freedman E."/>
            <person name="Gellesch M."/>
            <person name="Goldberg J."/>
            <person name="Griggs A."/>
            <person name="Gujja S."/>
            <person name="Heilman E."/>
            <person name="Heiman D."/>
            <person name="Howarth C."/>
            <person name="Mehta T."/>
            <person name="Neiman D."/>
            <person name="Pearson M."/>
            <person name="Roberts A."/>
            <person name="Saif S."/>
            <person name="Shea T."/>
            <person name="Shenoy N."/>
            <person name="Sisk P."/>
            <person name="Stolte C."/>
            <person name="Sykes S."/>
            <person name="White J."/>
            <person name="Yandava C."/>
            <person name="Burger G."/>
            <person name="Gray M.W."/>
            <person name="Holland P.W.H."/>
            <person name="King N."/>
            <person name="Lang F.B.F."/>
            <person name="Roger A.J."/>
            <person name="Ruiz-Trillo I."/>
            <person name="Haas B."/>
            <person name="Nusbaum C."/>
            <person name="Birren B."/>
        </authorList>
    </citation>
    <scope>NUCLEOTIDE SEQUENCE [LARGE SCALE GENOMIC DNA]</scope>
    <source>
        <strain evidence="9 10">JP610</strain>
    </source>
</reference>
<organism evidence="9 10">
    <name type="scientific">Sphaeroforma arctica JP610</name>
    <dbReference type="NCBI Taxonomy" id="667725"/>
    <lineage>
        <taxon>Eukaryota</taxon>
        <taxon>Ichthyosporea</taxon>
        <taxon>Ichthyophonida</taxon>
        <taxon>Sphaeroforma</taxon>
    </lineage>
</organism>
<evidence type="ECO:0000256" key="3">
    <source>
        <dbReference type="ARBA" id="ARBA00022692"/>
    </source>
</evidence>
<keyword evidence="5 8" id="KW-1133">Transmembrane helix</keyword>
<evidence type="ECO:0000256" key="7">
    <source>
        <dbReference type="SAM" id="MobiDB-lite"/>
    </source>
</evidence>
<dbReference type="RefSeq" id="XP_014160473.1">
    <property type="nucleotide sequence ID" value="XM_014304998.1"/>
</dbReference>
<dbReference type="EMBL" id="KQ241646">
    <property type="protein sequence ID" value="KNC86571.1"/>
    <property type="molecule type" value="Genomic_DNA"/>
</dbReference>
<evidence type="ECO:0000313" key="9">
    <source>
        <dbReference type="EMBL" id="KNC86571.1"/>
    </source>
</evidence>
<evidence type="ECO:0000256" key="6">
    <source>
        <dbReference type="ARBA" id="ARBA00023136"/>
    </source>
</evidence>
<evidence type="ECO:0000256" key="8">
    <source>
        <dbReference type="SAM" id="Phobius"/>
    </source>
</evidence>
<comment type="similarity">
    <text evidence="2">Belongs to the EMC6 family.</text>
</comment>
<dbReference type="GO" id="GO:0097250">
    <property type="term" value="P:mitochondrial respirasome assembly"/>
    <property type="evidence" value="ECO:0007669"/>
    <property type="project" value="InterPro"/>
</dbReference>
<dbReference type="GeneID" id="25901798"/>
<dbReference type="OrthoDB" id="286395at2759"/>
<dbReference type="Proteomes" id="UP000054560">
    <property type="component" value="Unassembled WGS sequence"/>
</dbReference>
<proteinExistence type="inferred from homology"/>
<evidence type="ECO:0000256" key="5">
    <source>
        <dbReference type="ARBA" id="ARBA00022989"/>
    </source>
</evidence>
<keyword evidence="6 8" id="KW-0472">Membrane</keyword>
<dbReference type="InterPro" id="IPR029008">
    <property type="entry name" value="EMC6-like"/>
</dbReference>
<dbReference type="PANTHER" id="PTHR12906:SF0">
    <property type="entry name" value="GEL COMPLEX SUBUNIT OPTI"/>
    <property type="match status" value="1"/>
</dbReference>
<gene>
    <name evidence="9" type="ORF">SARC_01294</name>
</gene>
<feature type="transmembrane region" description="Helical" evidence="8">
    <location>
        <begin position="110"/>
        <end position="127"/>
    </location>
</feature>